<dbReference type="KEGG" id="sus:Acid_4637"/>
<proteinExistence type="predicted"/>
<dbReference type="HOGENOM" id="CLU_2510941_0_0_0"/>
<name>Q01XL9_SOLUE</name>
<dbReference type="EMBL" id="CP000473">
    <property type="protein sequence ID" value="ABJ85596.1"/>
    <property type="molecule type" value="Genomic_DNA"/>
</dbReference>
<dbReference type="InParanoid" id="Q01XL9"/>
<evidence type="ECO:0000313" key="1">
    <source>
        <dbReference type="EMBL" id="ABJ85596.1"/>
    </source>
</evidence>
<accession>Q01XL9</accession>
<dbReference type="STRING" id="234267.Acid_4637"/>
<gene>
    <name evidence="1" type="ordered locus">Acid_4637</name>
</gene>
<evidence type="ECO:0008006" key="2">
    <source>
        <dbReference type="Google" id="ProtNLM"/>
    </source>
</evidence>
<protein>
    <recommendedName>
        <fullName evidence="2">CopG domain protein DNA-binding domain protein</fullName>
    </recommendedName>
</protein>
<reference evidence="1" key="1">
    <citation type="submission" date="2006-10" db="EMBL/GenBank/DDBJ databases">
        <title>Complete sequence of Solibacter usitatus Ellin6076.</title>
        <authorList>
            <consortium name="US DOE Joint Genome Institute"/>
            <person name="Copeland A."/>
            <person name="Lucas S."/>
            <person name="Lapidus A."/>
            <person name="Barry K."/>
            <person name="Detter J.C."/>
            <person name="Glavina del Rio T."/>
            <person name="Hammon N."/>
            <person name="Israni S."/>
            <person name="Dalin E."/>
            <person name="Tice H."/>
            <person name="Pitluck S."/>
            <person name="Thompson L.S."/>
            <person name="Brettin T."/>
            <person name="Bruce D."/>
            <person name="Han C."/>
            <person name="Tapia R."/>
            <person name="Gilna P."/>
            <person name="Schmutz J."/>
            <person name="Larimer F."/>
            <person name="Land M."/>
            <person name="Hauser L."/>
            <person name="Kyrpides N."/>
            <person name="Mikhailova N."/>
            <person name="Janssen P.H."/>
            <person name="Kuske C.R."/>
            <person name="Richardson P."/>
        </authorList>
    </citation>
    <scope>NUCLEOTIDE SEQUENCE</scope>
    <source>
        <strain evidence="1">Ellin6076</strain>
    </source>
</reference>
<organism evidence="1">
    <name type="scientific">Solibacter usitatus (strain Ellin6076)</name>
    <dbReference type="NCBI Taxonomy" id="234267"/>
    <lineage>
        <taxon>Bacteria</taxon>
        <taxon>Pseudomonadati</taxon>
        <taxon>Acidobacteriota</taxon>
        <taxon>Terriglobia</taxon>
        <taxon>Bryobacterales</taxon>
        <taxon>Solibacteraceae</taxon>
        <taxon>Candidatus Solibacter</taxon>
    </lineage>
</organism>
<sequence length="85" mass="10127" precursor="true">MSNFRNRNRLVYFRVSEDEFQEFKDLCTRYNARNMSDLVRSALKALTSRTSDDVTADIVERLQQLENSVERLNHTMTQNRPERQA</sequence>
<dbReference type="AlphaFoldDB" id="Q01XL9"/>